<dbReference type="RefSeq" id="WP_213235321.1">
    <property type="nucleotide sequence ID" value="NZ_JAHBCL010000003.1"/>
</dbReference>
<dbReference type="InterPro" id="IPR016446">
    <property type="entry name" value="Flavin_OxRdtase_Frp"/>
</dbReference>
<sequence length="242" mass="27505">MNETIKIMKDHTSIRKFNGMPLTDAEIDAIIESAMRGATAGNMMLYSLIDVRSKENLSKLAVWCDNQPFIESAAFALIVVVDYQKWHRFYELNGLDRSLGYDGPTPTDLVLGMQDAMIAAQNAVIAAESMGIGTCYIGDILEHKETVSAHFGLPDYTIPATLIVFGRYEHKPVLRKRFDKSYVVFSERYETLSDESIKAMFSEHFTSDGSVEAFYKRKHSAPFYKEMVRSIRAYFEPFFKGE</sequence>
<evidence type="ECO:0000256" key="1">
    <source>
        <dbReference type="ARBA" id="ARBA00008366"/>
    </source>
</evidence>
<keyword evidence="3" id="KW-0288">FMN</keyword>
<dbReference type="EMBL" id="JAHBCL010000003">
    <property type="protein sequence ID" value="MBS7525532.1"/>
    <property type="molecule type" value="Genomic_DNA"/>
</dbReference>
<proteinExistence type="inferred from homology"/>
<evidence type="ECO:0000256" key="4">
    <source>
        <dbReference type="ARBA" id="ARBA00023002"/>
    </source>
</evidence>
<dbReference type="Pfam" id="PF00881">
    <property type="entry name" value="Nitroreductase"/>
    <property type="match status" value="1"/>
</dbReference>
<evidence type="ECO:0000256" key="2">
    <source>
        <dbReference type="ARBA" id="ARBA00022630"/>
    </source>
</evidence>
<evidence type="ECO:0000313" key="7">
    <source>
        <dbReference type="Proteomes" id="UP000746471"/>
    </source>
</evidence>
<dbReference type="PANTHER" id="PTHR43425:SF2">
    <property type="entry name" value="OXYGEN-INSENSITIVE NADPH NITROREDUCTASE"/>
    <property type="match status" value="1"/>
</dbReference>
<name>A0ABS5PKY6_9FIRM</name>
<accession>A0ABS5PKY6</accession>
<dbReference type="Proteomes" id="UP000746471">
    <property type="component" value="Unassembled WGS sequence"/>
</dbReference>
<dbReference type="SUPFAM" id="SSF55469">
    <property type="entry name" value="FMN-dependent nitroreductase-like"/>
    <property type="match status" value="1"/>
</dbReference>
<reference evidence="6 7" key="1">
    <citation type="submission" date="2021-05" db="EMBL/GenBank/DDBJ databases">
        <title>Fusibacter ferrireducens sp. nov., an anaerobic, sulfur- and Fe-reducing bacterium isolated from the mangrove sediment.</title>
        <authorList>
            <person name="Qiu D."/>
        </authorList>
    </citation>
    <scope>NUCLEOTIDE SEQUENCE [LARGE SCALE GENOMIC DNA]</scope>
    <source>
        <strain evidence="6 7">DSM 12116</strain>
    </source>
</reference>
<dbReference type="InterPro" id="IPR029479">
    <property type="entry name" value="Nitroreductase"/>
</dbReference>
<keyword evidence="7" id="KW-1185">Reference proteome</keyword>
<dbReference type="PANTHER" id="PTHR43425">
    <property type="entry name" value="OXYGEN-INSENSITIVE NADPH NITROREDUCTASE"/>
    <property type="match status" value="1"/>
</dbReference>
<feature type="domain" description="Nitroreductase" evidence="5">
    <location>
        <begin position="10"/>
        <end position="166"/>
    </location>
</feature>
<evidence type="ECO:0000259" key="5">
    <source>
        <dbReference type="Pfam" id="PF00881"/>
    </source>
</evidence>
<comment type="similarity">
    <text evidence="1">Belongs to the flavin oxidoreductase frp family.</text>
</comment>
<protein>
    <submittedName>
        <fullName evidence="6">Nitroreductase family protein</fullName>
    </submittedName>
</protein>
<comment type="caution">
    <text evidence="6">The sequence shown here is derived from an EMBL/GenBank/DDBJ whole genome shotgun (WGS) entry which is preliminary data.</text>
</comment>
<keyword evidence="4" id="KW-0560">Oxidoreductase</keyword>
<evidence type="ECO:0000313" key="6">
    <source>
        <dbReference type="EMBL" id="MBS7525532.1"/>
    </source>
</evidence>
<organism evidence="6 7">
    <name type="scientific">Fusibacter paucivorans</name>
    <dbReference type="NCBI Taxonomy" id="76009"/>
    <lineage>
        <taxon>Bacteria</taxon>
        <taxon>Bacillati</taxon>
        <taxon>Bacillota</taxon>
        <taxon>Clostridia</taxon>
        <taxon>Eubacteriales</taxon>
        <taxon>Eubacteriales Family XII. Incertae Sedis</taxon>
        <taxon>Fusibacter</taxon>
    </lineage>
</organism>
<evidence type="ECO:0000256" key="3">
    <source>
        <dbReference type="ARBA" id="ARBA00022643"/>
    </source>
</evidence>
<keyword evidence="2" id="KW-0285">Flavoprotein</keyword>
<dbReference type="InterPro" id="IPR000415">
    <property type="entry name" value="Nitroreductase-like"/>
</dbReference>
<dbReference type="Gene3D" id="3.40.109.10">
    <property type="entry name" value="NADH Oxidase"/>
    <property type="match status" value="1"/>
</dbReference>
<gene>
    <name evidence="6" type="ORF">KHM83_02430</name>
</gene>